<dbReference type="EMBL" id="LLXL01004183">
    <property type="protein sequence ID" value="PKK57683.1"/>
    <property type="molecule type" value="Genomic_DNA"/>
</dbReference>
<dbReference type="Proteomes" id="UP000233469">
    <property type="component" value="Unassembled WGS sequence"/>
</dbReference>
<comment type="caution">
    <text evidence="1">The sequence shown here is derived from an EMBL/GenBank/DDBJ whole genome shotgun (WGS) entry which is preliminary data.</text>
</comment>
<evidence type="ECO:0000313" key="1">
    <source>
        <dbReference type="EMBL" id="PKK57683.1"/>
    </source>
</evidence>
<gene>
    <name evidence="1" type="ORF">RhiirC2_797597</name>
</gene>
<proteinExistence type="predicted"/>
<protein>
    <submittedName>
        <fullName evidence="1">Uncharacterized protein</fullName>
    </submittedName>
</protein>
<accession>A0A2N1M7S6</accession>
<sequence>MKDIPLGVSLESGKFIFNKTINNQEEVKEIINNHVEIKENARNSNDQFVKQIEDYKLMLKTCQSWIL</sequence>
<organism evidence="1 2">
    <name type="scientific">Rhizophagus irregularis</name>
    <dbReference type="NCBI Taxonomy" id="588596"/>
    <lineage>
        <taxon>Eukaryota</taxon>
        <taxon>Fungi</taxon>
        <taxon>Fungi incertae sedis</taxon>
        <taxon>Mucoromycota</taxon>
        <taxon>Glomeromycotina</taxon>
        <taxon>Glomeromycetes</taxon>
        <taxon>Glomerales</taxon>
        <taxon>Glomeraceae</taxon>
        <taxon>Rhizophagus</taxon>
    </lineage>
</organism>
<evidence type="ECO:0000313" key="2">
    <source>
        <dbReference type="Proteomes" id="UP000233469"/>
    </source>
</evidence>
<reference evidence="1 2" key="2">
    <citation type="submission" date="2017-10" db="EMBL/GenBank/DDBJ databases">
        <title>Extensive intraspecific genome diversity in a model arbuscular mycorrhizal fungus.</title>
        <authorList>
            <person name="Chen E.C.H."/>
            <person name="Morin E."/>
            <person name="Baudet D."/>
            <person name="Noel J."/>
            <person name="Ndikumana S."/>
            <person name="Charron P."/>
            <person name="St-Onge C."/>
            <person name="Giorgi J."/>
            <person name="Grigoriev I.V."/>
            <person name="Roux C."/>
            <person name="Martin F.M."/>
            <person name="Corradi N."/>
        </authorList>
    </citation>
    <scope>NUCLEOTIDE SEQUENCE [LARGE SCALE GENOMIC DNA]</scope>
    <source>
        <strain evidence="1 2">C2</strain>
    </source>
</reference>
<name>A0A2N1M7S6_9GLOM</name>
<reference evidence="1 2" key="1">
    <citation type="submission" date="2016-04" db="EMBL/GenBank/DDBJ databases">
        <title>Genome analyses suggest a sexual origin of heterokaryosis in a supposedly ancient asexual fungus.</title>
        <authorList>
            <person name="Ropars J."/>
            <person name="Sedzielewska K."/>
            <person name="Noel J."/>
            <person name="Charron P."/>
            <person name="Farinelli L."/>
            <person name="Marton T."/>
            <person name="Kruger M."/>
            <person name="Pelin A."/>
            <person name="Brachmann A."/>
            <person name="Corradi N."/>
        </authorList>
    </citation>
    <scope>NUCLEOTIDE SEQUENCE [LARGE SCALE GENOMIC DNA]</scope>
    <source>
        <strain evidence="1 2">C2</strain>
    </source>
</reference>
<dbReference type="AlphaFoldDB" id="A0A2N1M7S6"/>